<dbReference type="GeneID" id="93427808"/>
<dbReference type="GO" id="GO:0015920">
    <property type="term" value="P:lipopolysaccharide transport"/>
    <property type="evidence" value="ECO:0007669"/>
    <property type="project" value="TreeGrafter"/>
</dbReference>
<dbReference type="GO" id="GO:0043165">
    <property type="term" value="P:Gram-negative-bacterium-type cell outer membrane assembly"/>
    <property type="evidence" value="ECO:0007669"/>
    <property type="project" value="UniProtKB-UniRule"/>
</dbReference>
<keyword evidence="9" id="KW-1185">Reference proteome</keyword>
<dbReference type="HAMAP" id="MF_01186">
    <property type="entry name" value="LPS_assembly_LptE"/>
    <property type="match status" value="1"/>
</dbReference>
<reference evidence="8 9" key="1">
    <citation type="submission" date="2014-07" db="EMBL/GenBank/DDBJ databases">
        <authorList>
            <person name="McCorrison J."/>
            <person name="Sanka R."/>
            <person name="Torralba M."/>
            <person name="Gillis M."/>
            <person name="Haft D.H."/>
            <person name="Methe B."/>
            <person name="Sutton G."/>
            <person name="Nelson K.E."/>
        </authorList>
    </citation>
    <scope>NUCLEOTIDE SEQUENCE [LARGE SCALE GENOMIC DNA]</scope>
    <source>
        <strain evidence="8 9">DNF00040</strain>
    </source>
</reference>
<organism evidence="8 9">
    <name type="scientific">Oligella urethralis DNF00040</name>
    <dbReference type="NCBI Taxonomy" id="1401065"/>
    <lineage>
        <taxon>Bacteria</taxon>
        <taxon>Pseudomonadati</taxon>
        <taxon>Pseudomonadota</taxon>
        <taxon>Betaproteobacteria</taxon>
        <taxon>Burkholderiales</taxon>
        <taxon>Alcaligenaceae</taxon>
        <taxon>Oligella</taxon>
    </lineage>
</organism>
<dbReference type="RefSeq" id="WP_018027163.1">
    <property type="nucleotide sequence ID" value="NZ_JRNI01000067.1"/>
</dbReference>
<dbReference type="GO" id="GO:0001530">
    <property type="term" value="F:lipopolysaccharide binding"/>
    <property type="evidence" value="ECO:0007669"/>
    <property type="project" value="TreeGrafter"/>
</dbReference>
<dbReference type="Gene3D" id="3.30.160.150">
    <property type="entry name" value="Lipoprotein like domain"/>
    <property type="match status" value="1"/>
</dbReference>
<evidence type="ECO:0000256" key="6">
    <source>
        <dbReference type="HAMAP-Rule" id="MF_01186"/>
    </source>
</evidence>
<keyword evidence="4 6" id="KW-0998">Cell outer membrane</keyword>
<dbReference type="InterPro" id="IPR007485">
    <property type="entry name" value="LPS_assembly_LptE"/>
</dbReference>
<dbReference type="PANTHER" id="PTHR38098:SF1">
    <property type="entry name" value="LPS-ASSEMBLY LIPOPROTEIN LPTE"/>
    <property type="match status" value="1"/>
</dbReference>
<evidence type="ECO:0000313" key="9">
    <source>
        <dbReference type="Proteomes" id="UP000029629"/>
    </source>
</evidence>
<dbReference type="GO" id="GO:0009279">
    <property type="term" value="C:cell outer membrane"/>
    <property type="evidence" value="ECO:0007669"/>
    <property type="project" value="UniProtKB-UniRule"/>
</dbReference>
<keyword evidence="1" id="KW-0732">Signal</keyword>
<comment type="function">
    <text evidence="6">Together with LptD, is involved in the assembly of lipopolysaccharide (LPS) at the surface of the outer membrane. Required for the proper assembly of LptD. Binds LPS and may serve as the LPS recognition site at the outer membrane.</text>
</comment>
<keyword evidence="2 6" id="KW-0472">Membrane</keyword>
<evidence type="ECO:0000256" key="5">
    <source>
        <dbReference type="ARBA" id="ARBA00023288"/>
    </source>
</evidence>
<keyword evidence="7" id="KW-0175">Coiled coil</keyword>
<dbReference type="GO" id="GO:1990351">
    <property type="term" value="C:transporter complex"/>
    <property type="evidence" value="ECO:0007669"/>
    <property type="project" value="TreeGrafter"/>
</dbReference>
<evidence type="ECO:0000256" key="1">
    <source>
        <dbReference type="ARBA" id="ARBA00022729"/>
    </source>
</evidence>
<proteinExistence type="inferred from homology"/>
<dbReference type="EMBL" id="JRNI01000067">
    <property type="protein sequence ID" value="KGF27193.1"/>
    <property type="molecule type" value="Genomic_DNA"/>
</dbReference>
<evidence type="ECO:0000256" key="2">
    <source>
        <dbReference type="ARBA" id="ARBA00023136"/>
    </source>
</evidence>
<evidence type="ECO:0000256" key="3">
    <source>
        <dbReference type="ARBA" id="ARBA00023139"/>
    </source>
</evidence>
<evidence type="ECO:0000256" key="7">
    <source>
        <dbReference type="SAM" id="Coils"/>
    </source>
</evidence>
<dbReference type="PANTHER" id="PTHR38098">
    <property type="entry name" value="LPS-ASSEMBLY LIPOPROTEIN LPTE"/>
    <property type="match status" value="1"/>
</dbReference>
<comment type="subunit">
    <text evidence="6">Component of the lipopolysaccharide transport and assembly complex. Interacts with LptD.</text>
</comment>
<dbReference type="eggNOG" id="COG2980">
    <property type="taxonomic scope" value="Bacteria"/>
</dbReference>
<protein>
    <recommendedName>
        <fullName evidence="6">LPS-assembly lipoprotein LptE</fullName>
    </recommendedName>
</protein>
<keyword evidence="3" id="KW-0564">Palmitate</keyword>
<name>A0A095YXS3_9BURK</name>
<comment type="caution">
    <text evidence="8">The sequence shown here is derived from an EMBL/GenBank/DDBJ whole genome shotgun (WGS) entry which is preliminary data.</text>
</comment>
<dbReference type="Proteomes" id="UP000029629">
    <property type="component" value="Unassembled WGS sequence"/>
</dbReference>
<feature type="coiled-coil region" evidence="7">
    <location>
        <begin position="147"/>
        <end position="174"/>
    </location>
</feature>
<keyword evidence="5" id="KW-0449">Lipoprotein</keyword>
<evidence type="ECO:0000256" key="4">
    <source>
        <dbReference type="ARBA" id="ARBA00023237"/>
    </source>
</evidence>
<dbReference type="AlphaFoldDB" id="A0A095YXS3"/>
<gene>
    <name evidence="6" type="primary">lptE</name>
    <name evidence="8" type="ORF">HMPREF2130_10140</name>
</gene>
<evidence type="ECO:0000313" key="8">
    <source>
        <dbReference type="EMBL" id="KGF27193.1"/>
    </source>
</evidence>
<dbReference type="OrthoDB" id="5298094at2"/>
<comment type="similarity">
    <text evidence="6">Belongs to the LptE lipoprotein family.</text>
</comment>
<sequence>MSYQRLSAARAQALAPTVKQAAAFLVLLMLVVSLAACGFKLRGATPLPFTSLYTNINSQSSFGSQIIRGIRANSPHTRIVDTAEESEVRLLQLNNRRTRKEVSLTVDGKVEEYELGLYISFTLVDSAGNSLLEPTTLSSLRLLPYDEDNADAKAAEMQQLYADMERNIANSILQRITSDEVIQRYQALHTH</sequence>
<accession>A0A095YXS3</accession>
<dbReference type="Pfam" id="PF04390">
    <property type="entry name" value="LptE"/>
    <property type="match status" value="1"/>
</dbReference>